<proteinExistence type="inferred from homology"/>
<evidence type="ECO:0000256" key="6">
    <source>
        <dbReference type="PIRSR" id="PIRSR000390-1"/>
    </source>
</evidence>
<keyword evidence="4 7" id="KW-0663">Pyridoxal phosphate</keyword>
<dbReference type="GO" id="GO:0030170">
    <property type="term" value="F:pyridoxal phosphate binding"/>
    <property type="evidence" value="ECO:0007669"/>
    <property type="project" value="TreeGrafter"/>
</dbReference>
<evidence type="ECO:0000256" key="5">
    <source>
        <dbReference type="ARBA" id="ARBA00037999"/>
    </source>
</evidence>
<feature type="active site" description="Proton acceptor" evidence="6">
    <location>
        <position position="188"/>
    </location>
</feature>
<dbReference type="GO" id="GO:0008483">
    <property type="term" value="F:transaminase activity"/>
    <property type="evidence" value="ECO:0007669"/>
    <property type="project" value="UniProtKB-KW"/>
</dbReference>
<dbReference type="FunFam" id="3.40.640.10:FF:000090">
    <property type="entry name" value="Pyridoxal phosphate-dependent aminotransferase"/>
    <property type="match status" value="1"/>
</dbReference>
<dbReference type="GO" id="GO:0000271">
    <property type="term" value="P:polysaccharide biosynthetic process"/>
    <property type="evidence" value="ECO:0007669"/>
    <property type="project" value="TreeGrafter"/>
</dbReference>
<dbReference type="SUPFAM" id="SSF53383">
    <property type="entry name" value="PLP-dependent transferases"/>
    <property type="match status" value="1"/>
</dbReference>
<evidence type="ECO:0000256" key="2">
    <source>
        <dbReference type="ARBA" id="ARBA00022576"/>
    </source>
</evidence>
<comment type="similarity">
    <text evidence="5 8">Belongs to the DegT/DnrJ/EryC1 family.</text>
</comment>
<evidence type="ECO:0000256" key="7">
    <source>
        <dbReference type="PIRSR" id="PIRSR000390-2"/>
    </source>
</evidence>
<dbReference type="PIRSF" id="PIRSF000390">
    <property type="entry name" value="PLP_StrS"/>
    <property type="match status" value="1"/>
</dbReference>
<dbReference type="InterPro" id="IPR015422">
    <property type="entry name" value="PyrdxlP-dep_Trfase_small"/>
</dbReference>
<dbReference type="InterPro" id="IPR015424">
    <property type="entry name" value="PyrdxlP-dep_Trfase"/>
</dbReference>
<dbReference type="EMBL" id="LC380400">
    <property type="protein sequence ID" value="BBE36312.1"/>
    <property type="molecule type" value="Genomic_DNA"/>
</dbReference>
<dbReference type="Pfam" id="PF01041">
    <property type="entry name" value="DegT_DnrJ_EryC1"/>
    <property type="match status" value="1"/>
</dbReference>
<comment type="cofactor">
    <cofactor evidence="1">
        <name>pyridoxal 5'-phosphate</name>
        <dbReference type="ChEBI" id="CHEBI:597326"/>
    </cofactor>
</comment>
<evidence type="ECO:0000256" key="1">
    <source>
        <dbReference type="ARBA" id="ARBA00001933"/>
    </source>
</evidence>
<name>A0A2Z6FZ57_ERYRH</name>
<keyword evidence="3 9" id="KW-0808">Transferase</keyword>
<protein>
    <submittedName>
        <fullName evidence="9">DegT/DnrJ/EryC1/StrS aminotransferase</fullName>
    </submittedName>
</protein>
<dbReference type="PANTHER" id="PTHR30244:SF34">
    <property type="entry name" value="DTDP-4-AMINO-4,6-DIDEOXYGALACTOSE TRANSAMINASE"/>
    <property type="match status" value="1"/>
</dbReference>
<sequence length="378" mass="42882">MSKRILLASPHMSEEGFEQEYINKAFESNWIAPLGPNVDGFEQDIRDYTKSTEALALSSGTAAIHLALKLSNIKPGDNVFCQSLTFAATANPIMYEKANPIFIDSEYLTWNMSPEALERAFEKYPGTKVVIVVHLYGINARMDEIRQICDDNNAILIEDAAESLGSSYKDKASGTIGDFGIFSFNGNKIITTSGGRMLVSSNKDMINKARFWATQAREQARHYQHNEVGYNYRLSNVLAGIGRGQMRVLDQRVARKKEIFKKYKESLGHLDGITFMPENEWSENNYWLSSMIVKNSHITALDVIVALENENIESRPVWKPMHLQPVFSEYDFISVDNHDVSKDLFEHGVCLPSDTKMTELDQETVIEIIRKVFNENEK</sequence>
<organism evidence="9">
    <name type="scientific">Erysipelothrix rhusiopathiae</name>
    <dbReference type="NCBI Taxonomy" id="1648"/>
    <lineage>
        <taxon>Bacteria</taxon>
        <taxon>Bacillati</taxon>
        <taxon>Bacillota</taxon>
        <taxon>Erysipelotrichia</taxon>
        <taxon>Erysipelotrichales</taxon>
        <taxon>Erysipelotrichaceae</taxon>
        <taxon>Erysipelothrix</taxon>
    </lineage>
</organism>
<evidence type="ECO:0000313" key="9">
    <source>
        <dbReference type="EMBL" id="BBE36312.1"/>
    </source>
</evidence>
<reference evidence="9" key="1">
    <citation type="journal article" date="2018" name="Infect. Immun.">
        <title>Identification of the Chromosomal Region Essential for Serovar-Specific Antigen and Virulence of Serovar 1 and 2 Strains of Erysipelothrix rhusiopathiae.</title>
        <authorList>
            <person name="Ogawa Y."/>
            <person name="Shiraiwa K."/>
            <person name="Nishikawa S."/>
            <person name="Eguchi M."/>
            <person name="Shimoji Y."/>
        </authorList>
    </citation>
    <scope>NUCLEOTIDE SEQUENCE</scope>
    <source>
        <strain evidence="9">Mie 02-47</strain>
    </source>
</reference>
<dbReference type="InterPro" id="IPR000653">
    <property type="entry name" value="DegT/StrS_aminotransferase"/>
</dbReference>
<evidence type="ECO:0000256" key="4">
    <source>
        <dbReference type="ARBA" id="ARBA00022898"/>
    </source>
</evidence>
<keyword evidence="2 9" id="KW-0032">Aminotransferase</keyword>
<dbReference type="Gene3D" id="3.40.640.10">
    <property type="entry name" value="Type I PLP-dependent aspartate aminotransferase-like (Major domain)"/>
    <property type="match status" value="1"/>
</dbReference>
<feature type="modified residue" description="N6-(pyridoxal phosphate)lysine" evidence="7">
    <location>
        <position position="188"/>
    </location>
</feature>
<accession>A0A2Z6FZ57</accession>
<dbReference type="PANTHER" id="PTHR30244">
    <property type="entry name" value="TRANSAMINASE"/>
    <property type="match status" value="1"/>
</dbReference>
<dbReference type="InterPro" id="IPR015421">
    <property type="entry name" value="PyrdxlP-dep_Trfase_major"/>
</dbReference>
<evidence type="ECO:0000256" key="3">
    <source>
        <dbReference type="ARBA" id="ARBA00022679"/>
    </source>
</evidence>
<dbReference type="AlphaFoldDB" id="A0A2Z6FZ57"/>
<dbReference type="CDD" id="cd00616">
    <property type="entry name" value="AHBA_syn"/>
    <property type="match status" value="1"/>
</dbReference>
<dbReference type="Gene3D" id="3.90.1150.10">
    <property type="entry name" value="Aspartate Aminotransferase, domain 1"/>
    <property type="match status" value="1"/>
</dbReference>
<evidence type="ECO:0000256" key="8">
    <source>
        <dbReference type="RuleBase" id="RU004508"/>
    </source>
</evidence>